<proteinExistence type="predicted"/>
<protein>
    <submittedName>
        <fullName evidence="1">Uncharacterized protein</fullName>
    </submittedName>
</protein>
<name>A0A8T1UBN7_9STRA</name>
<accession>A0A8T1UBN7</accession>
<dbReference type="VEuPathDB" id="FungiDB:PC110_g5821"/>
<sequence length="137" mass="14661">MADSLRRWGPGLDFEVAESGDDLPVGQHQLICIGRALDEATANVDTDTDSLIQTTIKVSVRGQDRAAPSPCTQYAAQLKTLNLVSPMVITSPSSTMLNTLFPMEIVPDSFSEPALSELELCECIVHGADAWSAVGLK</sequence>
<reference evidence="1" key="1">
    <citation type="submission" date="2021-01" db="EMBL/GenBank/DDBJ databases">
        <title>Phytophthora aleatoria, a newly-described species from Pinus radiata is distinct from Phytophthora cactorum isolates based on comparative genomics.</title>
        <authorList>
            <person name="Mcdougal R."/>
            <person name="Panda P."/>
            <person name="Williams N."/>
            <person name="Studholme D.J."/>
        </authorList>
    </citation>
    <scope>NUCLEOTIDE SEQUENCE</scope>
    <source>
        <strain evidence="1">NZFS 3830</strain>
    </source>
</reference>
<gene>
    <name evidence="1" type="ORF">JG687_00010247</name>
</gene>
<organism evidence="1 2">
    <name type="scientific">Phytophthora cactorum</name>
    <dbReference type="NCBI Taxonomy" id="29920"/>
    <lineage>
        <taxon>Eukaryota</taxon>
        <taxon>Sar</taxon>
        <taxon>Stramenopiles</taxon>
        <taxon>Oomycota</taxon>
        <taxon>Peronosporomycetes</taxon>
        <taxon>Peronosporales</taxon>
        <taxon>Peronosporaceae</taxon>
        <taxon>Phytophthora</taxon>
    </lineage>
</organism>
<evidence type="ECO:0000313" key="1">
    <source>
        <dbReference type="EMBL" id="KAG6957013.1"/>
    </source>
</evidence>
<evidence type="ECO:0000313" key="2">
    <source>
        <dbReference type="Proteomes" id="UP000688947"/>
    </source>
</evidence>
<dbReference type="Proteomes" id="UP000688947">
    <property type="component" value="Unassembled WGS sequence"/>
</dbReference>
<comment type="caution">
    <text evidence="1">The sequence shown here is derived from an EMBL/GenBank/DDBJ whole genome shotgun (WGS) entry which is preliminary data.</text>
</comment>
<dbReference type="EMBL" id="JAENGZ010000572">
    <property type="protein sequence ID" value="KAG6957013.1"/>
    <property type="molecule type" value="Genomic_DNA"/>
</dbReference>
<dbReference type="OrthoDB" id="1929632at2759"/>
<dbReference type="AlphaFoldDB" id="A0A8T1UBN7"/>